<feature type="compositionally biased region" description="Polar residues" evidence="1">
    <location>
        <begin position="688"/>
        <end position="707"/>
    </location>
</feature>
<name>A0A517NPS0_9BACT</name>
<evidence type="ECO:0000259" key="4">
    <source>
        <dbReference type="Pfam" id="PF07635"/>
    </source>
</evidence>
<dbReference type="EMBL" id="CP036526">
    <property type="protein sequence ID" value="QDT09107.1"/>
    <property type="molecule type" value="Genomic_DNA"/>
</dbReference>
<reference evidence="5 6" key="1">
    <citation type="submission" date="2019-02" db="EMBL/GenBank/DDBJ databases">
        <title>Deep-cultivation of Planctomycetes and their phenomic and genomic characterization uncovers novel biology.</title>
        <authorList>
            <person name="Wiegand S."/>
            <person name="Jogler M."/>
            <person name="Boedeker C."/>
            <person name="Pinto D."/>
            <person name="Vollmers J."/>
            <person name="Rivas-Marin E."/>
            <person name="Kohn T."/>
            <person name="Peeters S.H."/>
            <person name="Heuer A."/>
            <person name="Rast P."/>
            <person name="Oberbeckmann S."/>
            <person name="Bunk B."/>
            <person name="Jeske O."/>
            <person name="Meyerdierks A."/>
            <person name="Storesund J.E."/>
            <person name="Kallscheuer N."/>
            <person name="Luecker S."/>
            <person name="Lage O.M."/>
            <person name="Pohl T."/>
            <person name="Merkel B.J."/>
            <person name="Hornburger P."/>
            <person name="Mueller R.-W."/>
            <person name="Bruemmer F."/>
            <person name="Labrenz M."/>
            <person name="Spormann A.M."/>
            <person name="Op den Camp H."/>
            <person name="Overmann J."/>
            <person name="Amann R."/>
            <person name="Jetten M.S.M."/>
            <person name="Mascher T."/>
            <person name="Medema M.H."/>
            <person name="Devos D.P."/>
            <person name="Kaster A.-K."/>
            <person name="Ovreas L."/>
            <person name="Rohde M."/>
            <person name="Galperin M.Y."/>
            <person name="Jogler C."/>
        </authorList>
    </citation>
    <scope>NUCLEOTIDE SEQUENCE [LARGE SCALE GENOMIC DNA]</scope>
    <source>
        <strain evidence="5 6">K23_9</strain>
    </source>
</reference>
<dbReference type="InterPro" id="IPR011444">
    <property type="entry name" value="DUF1549"/>
</dbReference>
<dbReference type="InterPro" id="IPR008979">
    <property type="entry name" value="Galactose-bd-like_sf"/>
</dbReference>
<protein>
    <submittedName>
        <fullName evidence="5">Planctomycete cytochrome C</fullName>
    </submittedName>
</protein>
<keyword evidence="6" id="KW-1185">Reference proteome</keyword>
<feature type="domain" description="DUF1549" evidence="2">
    <location>
        <begin position="171"/>
        <end position="377"/>
    </location>
</feature>
<dbReference type="AlphaFoldDB" id="A0A517NPS0"/>
<dbReference type="Pfam" id="PF07587">
    <property type="entry name" value="PSD1"/>
    <property type="match status" value="1"/>
</dbReference>
<dbReference type="PANTHER" id="PTHR35889">
    <property type="entry name" value="CYCLOINULO-OLIGOSACCHARIDE FRUCTANOTRANSFERASE-RELATED"/>
    <property type="match status" value="1"/>
</dbReference>
<feature type="domain" description="DUF1553" evidence="3">
    <location>
        <begin position="909"/>
        <end position="1167"/>
    </location>
</feature>
<dbReference type="OrthoDB" id="127107at2"/>
<accession>A0A517NPS0</accession>
<evidence type="ECO:0000256" key="1">
    <source>
        <dbReference type="SAM" id="MobiDB-lite"/>
    </source>
</evidence>
<sequence length="1222" mass="136472">MIHKATTLCLAIVISACWLVVPSRSEEAGTLVSKSVEKTLPETVSFNAHIRPLMSNTCFTCHGPDEEDNESEFRIDSFASATSKLPSDDDLVGIVPGDPMASEVYLRIIGESDGEQMPPEEFRHHLTDYDKALFHRWIQQGAKYEQHWSYAPILQTGLPSLSKHADKVANEIDAFVLAKLEANDIAPAPLAEKSTLLRRLSLDLTGLPPTVQELKSFVADTSDNAYEKQVERLLESPHYGERMASSWLDAVRFADTVGFHGDQNLRNAPYRTYVIDSFNKNKPFDVFTREQIAGDLLPDPTPEQLTATGALRLNMVTREGGAQPGEYLAKYKADRVRTLGTAWLGSTLACCECHNHKYDPFSIKDFYSFGAFFDDLRQWGVYSSYGYTPNPDLAGFNNNYPFPPEMRVESPASKAEIRYLQNERSAKLLAELGSQTIESDEFRLWAKSLTQTLQQYPNGWIPANVTDVTTAEKTNSKVLADGSVLLTGKGDSDETIRIVTEYQAPTTINAIRLEVLPDDKNDGFIGRADDGRFTLGLSASIESVKQAKAKKVANRPRYVRVQLKGAKKILSLAELQVFVKDDNGSLKNTALQGKASQSTNYKSAARAELAIDGVTDGDYYKSKSVTHTSLDGSDPWWEVDLGSQQKIEKIVVWSRTDGNYLQRLKGFELVLLDDNRKTLHVAHPATPKPTTTVSVPDQVSPESTSPLNFAWSEADRRDPPSYSNGRPPLTLGDKWQSGPERWQLPSDENKMLHTAVYHLDQPVSIKADERLVVLIQSGDVGRVRLSVTPVGHAIAGWDAASAQLSESLRKPSNELSQTDKAALVGGFHLSTTSFAKQSATATAYRDRILALHSGMEMTLVSQPLPKDQIPVSRILPRGNWLDTNGDLAPPSFPDFLPKPKHDTDERLSRLDLANWIVSRENPLTSRHFVNRLWKQFFGAGLSGILDDLGNQGEWPSHPLLLDWLASEFVDSGWDVKHVVRKIVMSRTYRQAAAVRDDLRDLDPYNRMLAQQSARRLPAELVRDNALAISGLLQADYIGGPSFQPYQPAGHYSNLQFPSRKYKNTSDGRQYRRGVYMHWQRTFLHPMLVNFDAPARDECSADRTQSNSPQQALTLLNDPQFVEAAVAMANRLLRENADGEFDDLLDQAFLIALSRSPSDVERDALSKLFQTQTEYFKNNSEDMNKTLAVDRKSAYRPADPIQHAALAQVCRVILNLHETITRY</sequence>
<evidence type="ECO:0000259" key="2">
    <source>
        <dbReference type="Pfam" id="PF07583"/>
    </source>
</evidence>
<evidence type="ECO:0000259" key="3">
    <source>
        <dbReference type="Pfam" id="PF07587"/>
    </source>
</evidence>
<dbReference type="InterPro" id="IPR011429">
    <property type="entry name" value="Cyt_c_Planctomycete-type"/>
</dbReference>
<gene>
    <name evidence="5" type="ORF">K239x_10520</name>
</gene>
<proteinExistence type="predicted"/>
<dbReference type="Gene3D" id="2.60.120.260">
    <property type="entry name" value="Galactose-binding domain-like"/>
    <property type="match status" value="1"/>
</dbReference>
<organism evidence="5 6">
    <name type="scientific">Stieleria marina</name>
    <dbReference type="NCBI Taxonomy" id="1930275"/>
    <lineage>
        <taxon>Bacteria</taxon>
        <taxon>Pseudomonadati</taxon>
        <taxon>Planctomycetota</taxon>
        <taxon>Planctomycetia</taxon>
        <taxon>Pirellulales</taxon>
        <taxon>Pirellulaceae</taxon>
        <taxon>Stieleria</taxon>
    </lineage>
</organism>
<dbReference type="Proteomes" id="UP000319817">
    <property type="component" value="Chromosome"/>
</dbReference>
<dbReference type="RefSeq" id="WP_145416583.1">
    <property type="nucleotide sequence ID" value="NZ_CP036526.1"/>
</dbReference>
<feature type="region of interest" description="Disordered" evidence="1">
    <location>
        <begin position="681"/>
        <end position="739"/>
    </location>
</feature>
<dbReference type="InterPro" id="IPR022655">
    <property type="entry name" value="DUF1553"/>
</dbReference>
<dbReference type="Pfam" id="PF22633">
    <property type="entry name" value="F5_F8_type_C_2"/>
    <property type="match status" value="1"/>
</dbReference>
<dbReference type="Pfam" id="PF07583">
    <property type="entry name" value="PSCyt2"/>
    <property type="match status" value="1"/>
</dbReference>
<dbReference type="Pfam" id="PF07635">
    <property type="entry name" value="PSCyt1"/>
    <property type="match status" value="1"/>
</dbReference>
<evidence type="ECO:0000313" key="5">
    <source>
        <dbReference type="EMBL" id="QDT09107.1"/>
    </source>
</evidence>
<dbReference type="PANTHER" id="PTHR35889:SF3">
    <property type="entry name" value="F-BOX DOMAIN-CONTAINING PROTEIN"/>
    <property type="match status" value="1"/>
</dbReference>
<dbReference type="PROSITE" id="PS51257">
    <property type="entry name" value="PROKAR_LIPOPROTEIN"/>
    <property type="match status" value="1"/>
</dbReference>
<feature type="domain" description="Cytochrome C Planctomycete-type" evidence="4">
    <location>
        <begin position="58"/>
        <end position="121"/>
    </location>
</feature>
<dbReference type="SUPFAM" id="SSF49785">
    <property type="entry name" value="Galactose-binding domain-like"/>
    <property type="match status" value="1"/>
</dbReference>
<evidence type="ECO:0000313" key="6">
    <source>
        <dbReference type="Proteomes" id="UP000319817"/>
    </source>
</evidence>